<dbReference type="GO" id="GO:0005634">
    <property type="term" value="C:nucleus"/>
    <property type="evidence" value="ECO:0007669"/>
    <property type="project" value="UniProtKB-SubCell"/>
</dbReference>
<dbReference type="PROSITE" id="PS50013">
    <property type="entry name" value="CHROMO_2"/>
    <property type="match status" value="1"/>
</dbReference>
<evidence type="ECO:0000256" key="2">
    <source>
        <dbReference type="ARBA" id="ARBA00023242"/>
    </source>
</evidence>
<protein>
    <recommendedName>
        <fullName evidence="4">Chromo domain-containing protein</fullName>
    </recommendedName>
</protein>
<dbReference type="InterPro" id="IPR016197">
    <property type="entry name" value="Chromo-like_dom_sf"/>
</dbReference>
<dbReference type="Gene3D" id="2.40.50.40">
    <property type="match status" value="2"/>
</dbReference>
<dbReference type="EMBL" id="KZ989596">
    <property type="protein sequence ID" value="RKP25845.1"/>
    <property type="molecule type" value="Genomic_DNA"/>
</dbReference>
<dbReference type="OrthoDB" id="433924at2759"/>
<evidence type="ECO:0000313" key="5">
    <source>
        <dbReference type="EMBL" id="RKP25845.1"/>
    </source>
</evidence>
<organism evidence="5 6">
    <name type="scientific">Syncephalis pseudoplumigaleata</name>
    <dbReference type="NCBI Taxonomy" id="1712513"/>
    <lineage>
        <taxon>Eukaryota</taxon>
        <taxon>Fungi</taxon>
        <taxon>Fungi incertae sedis</taxon>
        <taxon>Zoopagomycota</taxon>
        <taxon>Zoopagomycotina</taxon>
        <taxon>Zoopagomycetes</taxon>
        <taxon>Zoopagales</taxon>
        <taxon>Piptocephalidaceae</taxon>
        <taxon>Syncephalis</taxon>
    </lineage>
</organism>
<feature type="compositionally biased region" description="Polar residues" evidence="3">
    <location>
        <begin position="1"/>
        <end position="15"/>
    </location>
</feature>
<dbReference type="CDD" id="cd00024">
    <property type="entry name" value="CD_CSD"/>
    <property type="match status" value="1"/>
</dbReference>
<dbReference type="SMART" id="SM00300">
    <property type="entry name" value="ChSh"/>
    <property type="match status" value="1"/>
</dbReference>
<dbReference type="SUPFAM" id="SSF54160">
    <property type="entry name" value="Chromo domain-like"/>
    <property type="match status" value="2"/>
</dbReference>
<evidence type="ECO:0000259" key="4">
    <source>
        <dbReference type="PROSITE" id="PS50013"/>
    </source>
</evidence>
<feature type="compositionally biased region" description="Polar residues" evidence="3">
    <location>
        <begin position="28"/>
        <end position="42"/>
    </location>
</feature>
<dbReference type="Pfam" id="PF00385">
    <property type="entry name" value="Chromo"/>
    <property type="match status" value="1"/>
</dbReference>
<dbReference type="InterPro" id="IPR000953">
    <property type="entry name" value="Chromo/chromo_shadow_dom"/>
</dbReference>
<dbReference type="PANTHER" id="PTHR22812">
    <property type="entry name" value="CHROMOBOX PROTEIN"/>
    <property type="match status" value="1"/>
</dbReference>
<dbReference type="AlphaFoldDB" id="A0A4P9Z0P6"/>
<dbReference type="InterPro" id="IPR023779">
    <property type="entry name" value="Chromodomain_CS"/>
</dbReference>
<feature type="region of interest" description="Disordered" evidence="3">
    <location>
        <begin position="105"/>
        <end position="164"/>
    </location>
</feature>
<sequence>MSSALSNEPSTSTATVAKEEAGVLKINGSDTTMANGPHASTTEAGVDEAEEEGVYEVEAIVGSRKRKGRQQYLIKWKGYPDEENTWEDVNNVHAEDLVEDYWRKHEASQMPKKESKLKRKRSNLDHHTVKVEDDVPSKKPADGTTHTADRAPTGSEPPANTSDMDYSVNWEECVDKVETVERATNNSLLVYLLWKNGKQTIHHSSQIRERCPHKLLDFYEAHLRFTKMDADAE</sequence>
<keyword evidence="2" id="KW-0539">Nucleus</keyword>
<comment type="subcellular location">
    <subcellularLocation>
        <location evidence="1">Nucleus</location>
    </subcellularLocation>
</comment>
<reference evidence="6" key="1">
    <citation type="journal article" date="2018" name="Nat. Microbiol.">
        <title>Leveraging single-cell genomics to expand the fungal tree of life.</title>
        <authorList>
            <person name="Ahrendt S.R."/>
            <person name="Quandt C.A."/>
            <person name="Ciobanu D."/>
            <person name="Clum A."/>
            <person name="Salamov A."/>
            <person name="Andreopoulos B."/>
            <person name="Cheng J.F."/>
            <person name="Woyke T."/>
            <person name="Pelin A."/>
            <person name="Henrissat B."/>
            <person name="Reynolds N.K."/>
            <person name="Benny G.L."/>
            <person name="Smith M.E."/>
            <person name="James T.Y."/>
            <person name="Grigoriev I.V."/>
        </authorList>
    </citation>
    <scope>NUCLEOTIDE SEQUENCE [LARGE SCALE GENOMIC DNA]</scope>
    <source>
        <strain evidence="6">Benny S71-1</strain>
    </source>
</reference>
<feature type="domain" description="Chromo" evidence="4">
    <location>
        <begin position="55"/>
        <end position="113"/>
    </location>
</feature>
<dbReference type="GO" id="GO:0000792">
    <property type="term" value="C:heterochromatin"/>
    <property type="evidence" value="ECO:0007669"/>
    <property type="project" value="UniProtKB-ARBA"/>
</dbReference>
<dbReference type="InterPro" id="IPR051219">
    <property type="entry name" value="Heterochromatin_chromo-domain"/>
</dbReference>
<accession>A0A4P9Z0P6</accession>
<feature type="compositionally biased region" description="Basic and acidic residues" evidence="3">
    <location>
        <begin position="105"/>
        <end position="114"/>
    </location>
</feature>
<dbReference type="Proteomes" id="UP000278143">
    <property type="component" value="Unassembled WGS sequence"/>
</dbReference>
<evidence type="ECO:0000256" key="1">
    <source>
        <dbReference type="ARBA" id="ARBA00004123"/>
    </source>
</evidence>
<keyword evidence="6" id="KW-1185">Reference proteome</keyword>
<name>A0A4P9Z0P6_9FUNG</name>
<dbReference type="InterPro" id="IPR017984">
    <property type="entry name" value="Chromo_dom_subgr"/>
</dbReference>
<dbReference type="InterPro" id="IPR008251">
    <property type="entry name" value="Chromo_shadow_dom"/>
</dbReference>
<dbReference type="PRINTS" id="PR00504">
    <property type="entry name" value="CHROMODOMAIN"/>
</dbReference>
<proteinExistence type="predicted"/>
<dbReference type="Pfam" id="PF01393">
    <property type="entry name" value="Chromo_shadow"/>
    <property type="match status" value="1"/>
</dbReference>
<evidence type="ECO:0000313" key="6">
    <source>
        <dbReference type="Proteomes" id="UP000278143"/>
    </source>
</evidence>
<dbReference type="SMART" id="SM00298">
    <property type="entry name" value="CHROMO"/>
    <property type="match status" value="1"/>
</dbReference>
<feature type="region of interest" description="Disordered" evidence="3">
    <location>
        <begin position="1"/>
        <end position="51"/>
    </location>
</feature>
<evidence type="ECO:0000256" key="3">
    <source>
        <dbReference type="SAM" id="MobiDB-lite"/>
    </source>
</evidence>
<gene>
    <name evidence="5" type="ORF">SYNPS1DRAFT_28431</name>
</gene>
<feature type="compositionally biased region" description="Basic and acidic residues" evidence="3">
    <location>
        <begin position="122"/>
        <end position="141"/>
    </location>
</feature>
<dbReference type="InterPro" id="IPR023780">
    <property type="entry name" value="Chromo_domain"/>
</dbReference>
<dbReference type="PROSITE" id="PS00598">
    <property type="entry name" value="CHROMO_1"/>
    <property type="match status" value="1"/>
</dbReference>